<reference evidence="2 3" key="1">
    <citation type="submission" date="2016-01" db="EMBL/GenBank/DDBJ databases">
        <title>The new phylogeny of the genus Mycobacterium.</title>
        <authorList>
            <person name="Tarcisio F."/>
            <person name="Conor M."/>
            <person name="Antonella G."/>
            <person name="Elisabetta G."/>
            <person name="Giulia F.S."/>
            <person name="Sara T."/>
            <person name="Anna F."/>
            <person name="Clotilde B."/>
            <person name="Roberto B."/>
            <person name="Veronica D.S."/>
            <person name="Fabio R."/>
            <person name="Monica P."/>
            <person name="Olivier J."/>
            <person name="Enrico T."/>
            <person name="Nicola S."/>
        </authorList>
    </citation>
    <scope>NUCLEOTIDE SEQUENCE [LARGE SCALE GENOMIC DNA]</scope>
    <source>
        <strain evidence="2 3">ATCC 700010</strain>
    </source>
</reference>
<dbReference type="Proteomes" id="UP000193964">
    <property type="component" value="Unassembled WGS sequence"/>
</dbReference>
<dbReference type="EMBL" id="LQQA01000030">
    <property type="protein sequence ID" value="ORX11919.1"/>
    <property type="molecule type" value="Genomic_DNA"/>
</dbReference>
<proteinExistence type="predicted"/>
<comment type="caution">
    <text evidence="2">The sequence shown here is derived from an EMBL/GenBank/DDBJ whole genome shotgun (WGS) entry which is preliminary data.</text>
</comment>
<dbReference type="AlphaFoldDB" id="A0A1X2F1N4"/>
<sequence>MFGKPFEGHRQTTTAIDPRSPAELFGRRGDIGAAPLWIVISLRDELDRRLTAGQLTDEFGDLQNRELVRVSDVDGPGTVASGQRQQARDGVVDVAQRPGLPARTVYGDGLPGQSLAAERRHDAAVVGAHARAVCVEYPRDPDVGVSRPLIGERQRLGKSFGFVVHTARADGIDIAPIAFPLWMFQRVAIDFTRRRQHQPRATAFGDLECVRRAERTGAQGLQRQALIVHRRRGRCQVEDRVHGWYLGQRVTDVVLDELVALAVAQQAGGGGGTGRQIVDADHFEALIEHAFAQMTAEEAAAPGYQDTLQFMHEGLPFVVAGSSPGYGLHGLC</sequence>
<protein>
    <submittedName>
        <fullName evidence="2">Uncharacterized protein</fullName>
    </submittedName>
</protein>
<accession>A0A1X2F1N4</accession>
<evidence type="ECO:0000313" key="2">
    <source>
        <dbReference type="EMBL" id="ORX11919.1"/>
    </source>
</evidence>
<name>A0A1X2F1N4_9MYCO</name>
<feature type="region of interest" description="Disordered" evidence="1">
    <location>
        <begin position="1"/>
        <end position="21"/>
    </location>
</feature>
<organism evidence="2 3">
    <name type="scientific">Mycolicibacterium wolinskyi</name>
    <dbReference type="NCBI Taxonomy" id="59750"/>
    <lineage>
        <taxon>Bacteria</taxon>
        <taxon>Bacillati</taxon>
        <taxon>Actinomycetota</taxon>
        <taxon>Actinomycetes</taxon>
        <taxon>Mycobacteriales</taxon>
        <taxon>Mycobacteriaceae</taxon>
        <taxon>Mycolicibacterium</taxon>
    </lineage>
</organism>
<feature type="compositionally biased region" description="Basic and acidic residues" evidence="1">
    <location>
        <begin position="1"/>
        <end position="10"/>
    </location>
</feature>
<evidence type="ECO:0000256" key="1">
    <source>
        <dbReference type="SAM" id="MobiDB-lite"/>
    </source>
</evidence>
<gene>
    <name evidence="2" type="ORF">AWC31_35350</name>
</gene>
<evidence type="ECO:0000313" key="3">
    <source>
        <dbReference type="Proteomes" id="UP000193964"/>
    </source>
</evidence>